<dbReference type="Gene3D" id="2.30.170.40">
    <property type="entry name" value="Ribosomal protein L28/L24"/>
    <property type="match status" value="1"/>
</dbReference>
<dbReference type="InterPro" id="IPR037147">
    <property type="entry name" value="Ribosomal_bL28_sf"/>
</dbReference>
<evidence type="ECO:0000313" key="6">
    <source>
        <dbReference type="EMBL" id="KXK27251.1"/>
    </source>
</evidence>
<dbReference type="InterPro" id="IPR026569">
    <property type="entry name" value="Ribosomal_bL28"/>
</dbReference>
<dbReference type="Pfam" id="PF00830">
    <property type="entry name" value="Ribosomal_L28"/>
    <property type="match status" value="1"/>
</dbReference>
<evidence type="ECO:0000256" key="5">
    <source>
        <dbReference type="SAM" id="MobiDB-lite"/>
    </source>
</evidence>
<dbReference type="PANTHER" id="PTHR39080">
    <property type="entry name" value="50S RIBOSOMAL PROTEIN L28"/>
    <property type="match status" value="1"/>
</dbReference>
<feature type="region of interest" description="Disordered" evidence="5">
    <location>
        <begin position="1"/>
        <end position="31"/>
    </location>
</feature>
<comment type="caution">
    <text evidence="6">The sequence shown here is derived from an EMBL/GenBank/DDBJ whole genome shotgun (WGS) entry which is preliminary data.</text>
</comment>
<evidence type="ECO:0000313" key="7">
    <source>
        <dbReference type="Proteomes" id="UP000070457"/>
    </source>
</evidence>
<dbReference type="InterPro" id="IPR034704">
    <property type="entry name" value="Ribosomal_bL28/bL31-like_sf"/>
</dbReference>
<keyword evidence="2 4" id="KW-0689">Ribosomal protein</keyword>
<dbReference type="GO" id="GO:0003735">
    <property type="term" value="F:structural constituent of ribosome"/>
    <property type="evidence" value="ECO:0007669"/>
    <property type="project" value="InterPro"/>
</dbReference>
<sequence>MARTCDLTGRRTSTGHHKKHRRGSSGGGGVWAYKSQKVKRTWKPNLRKVRVEMDGKVQTITVSMKAYKTLRSKGSFMGATLIA</sequence>
<evidence type="ECO:0000256" key="3">
    <source>
        <dbReference type="ARBA" id="ARBA00023274"/>
    </source>
</evidence>
<name>A0A136M031_9BACT</name>
<dbReference type="EMBL" id="JYNZ01000002">
    <property type="protein sequence ID" value="KXK27251.1"/>
    <property type="molecule type" value="Genomic_DNA"/>
</dbReference>
<evidence type="ECO:0000256" key="4">
    <source>
        <dbReference type="HAMAP-Rule" id="MF_00373"/>
    </source>
</evidence>
<dbReference type="GO" id="GO:0005840">
    <property type="term" value="C:ribosome"/>
    <property type="evidence" value="ECO:0007669"/>
    <property type="project" value="UniProtKB-KW"/>
</dbReference>
<dbReference type="Proteomes" id="UP000070457">
    <property type="component" value="Unassembled WGS sequence"/>
</dbReference>
<evidence type="ECO:0000256" key="2">
    <source>
        <dbReference type="ARBA" id="ARBA00022980"/>
    </source>
</evidence>
<dbReference type="InterPro" id="IPR050096">
    <property type="entry name" value="Bacterial_rp_bL28"/>
</dbReference>
<dbReference type="AlphaFoldDB" id="A0A136M031"/>
<accession>A0A136M031</accession>
<dbReference type="GO" id="GO:1990904">
    <property type="term" value="C:ribonucleoprotein complex"/>
    <property type="evidence" value="ECO:0007669"/>
    <property type="project" value="UniProtKB-KW"/>
</dbReference>
<comment type="similarity">
    <text evidence="1 4">Belongs to the bacterial ribosomal protein bL28 family.</text>
</comment>
<dbReference type="SUPFAM" id="SSF143800">
    <property type="entry name" value="L28p-like"/>
    <property type="match status" value="1"/>
</dbReference>
<reference evidence="6 7" key="1">
    <citation type="submission" date="2015-02" db="EMBL/GenBank/DDBJ databases">
        <title>Improved understanding of the partial-nitritation anammox process through 23 genomes representing the majority of the microbial community.</title>
        <authorList>
            <person name="Speth D.R."/>
            <person name="In T Zandt M."/>
            <person name="Guerrero Cruz S."/>
            <person name="Jetten M.S."/>
            <person name="Dutilh B.E."/>
        </authorList>
    </citation>
    <scope>NUCLEOTIDE SEQUENCE [LARGE SCALE GENOMIC DNA]</scope>
    <source>
        <strain evidence="6">OLB20</strain>
    </source>
</reference>
<proteinExistence type="inferred from homology"/>
<organism evidence="6 7">
    <name type="scientific">candidate division WS6 bacterium OLB20</name>
    <dbReference type="NCBI Taxonomy" id="1617426"/>
    <lineage>
        <taxon>Bacteria</taxon>
        <taxon>Candidatus Dojkabacteria</taxon>
    </lineage>
</organism>
<dbReference type="HAMAP" id="MF_00373">
    <property type="entry name" value="Ribosomal_bL28"/>
    <property type="match status" value="1"/>
</dbReference>
<dbReference type="PANTHER" id="PTHR39080:SF1">
    <property type="entry name" value="LARGE RIBOSOMAL SUBUNIT PROTEIN BL28A"/>
    <property type="match status" value="1"/>
</dbReference>
<protein>
    <recommendedName>
        <fullName evidence="4">Large ribosomal subunit protein bL28</fullName>
    </recommendedName>
</protein>
<feature type="compositionally biased region" description="Basic residues" evidence="5">
    <location>
        <begin position="13"/>
        <end position="23"/>
    </location>
</feature>
<dbReference type="STRING" id="1617426.TR69_WS6001000124"/>
<evidence type="ECO:0000256" key="1">
    <source>
        <dbReference type="ARBA" id="ARBA00008760"/>
    </source>
</evidence>
<dbReference type="GO" id="GO:0006412">
    <property type="term" value="P:translation"/>
    <property type="evidence" value="ECO:0007669"/>
    <property type="project" value="UniProtKB-UniRule"/>
</dbReference>
<gene>
    <name evidence="4 6" type="primary">rpmB</name>
    <name evidence="6" type="ORF">TR69_WS6001000124</name>
</gene>
<keyword evidence="3 4" id="KW-0687">Ribonucleoprotein</keyword>